<accession>A0A9P4IG08</accession>
<reference evidence="2" key="1">
    <citation type="journal article" date="2020" name="Stud. Mycol.">
        <title>101 Dothideomycetes genomes: a test case for predicting lifestyles and emergence of pathogens.</title>
        <authorList>
            <person name="Haridas S."/>
            <person name="Albert R."/>
            <person name="Binder M."/>
            <person name="Bloem J."/>
            <person name="Labutti K."/>
            <person name="Salamov A."/>
            <person name="Andreopoulos B."/>
            <person name="Baker S."/>
            <person name="Barry K."/>
            <person name="Bills G."/>
            <person name="Bluhm B."/>
            <person name="Cannon C."/>
            <person name="Castanera R."/>
            <person name="Culley D."/>
            <person name="Daum C."/>
            <person name="Ezra D."/>
            <person name="Gonzalez J."/>
            <person name="Henrissat B."/>
            <person name="Kuo A."/>
            <person name="Liang C."/>
            <person name="Lipzen A."/>
            <person name="Lutzoni F."/>
            <person name="Magnuson J."/>
            <person name="Mondo S."/>
            <person name="Nolan M."/>
            <person name="Ohm R."/>
            <person name="Pangilinan J."/>
            <person name="Park H.-J."/>
            <person name="Ramirez L."/>
            <person name="Alfaro M."/>
            <person name="Sun H."/>
            <person name="Tritt A."/>
            <person name="Yoshinaga Y."/>
            <person name="Zwiers L.-H."/>
            <person name="Turgeon B."/>
            <person name="Goodwin S."/>
            <person name="Spatafora J."/>
            <person name="Crous P."/>
            <person name="Grigoriev I."/>
        </authorList>
    </citation>
    <scope>NUCLEOTIDE SEQUENCE</scope>
    <source>
        <strain evidence="2">CBS 133067</strain>
    </source>
</reference>
<organism evidence="2 3">
    <name type="scientific">Rhizodiscina lignyota</name>
    <dbReference type="NCBI Taxonomy" id="1504668"/>
    <lineage>
        <taxon>Eukaryota</taxon>
        <taxon>Fungi</taxon>
        <taxon>Dikarya</taxon>
        <taxon>Ascomycota</taxon>
        <taxon>Pezizomycotina</taxon>
        <taxon>Dothideomycetes</taxon>
        <taxon>Pleosporomycetidae</taxon>
        <taxon>Aulographales</taxon>
        <taxon>Rhizodiscinaceae</taxon>
        <taxon>Rhizodiscina</taxon>
    </lineage>
</organism>
<feature type="transmembrane region" description="Helical" evidence="1">
    <location>
        <begin position="375"/>
        <end position="398"/>
    </location>
</feature>
<dbReference type="AlphaFoldDB" id="A0A9P4IG08"/>
<dbReference type="EMBL" id="ML978124">
    <property type="protein sequence ID" value="KAF2100289.1"/>
    <property type="molecule type" value="Genomic_DNA"/>
</dbReference>
<feature type="transmembrane region" description="Helical" evidence="1">
    <location>
        <begin position="15"/>
        <end position="36"/>
    </location>
</feature>
<name>A0A9P4IG08_9PEZI</name>
<feature type="transmembrane region" description="Helical" evidence="1">
    <location>
        <begin position="78"/>
        <end position="102"/>
    </location>
</feature>
<comment type="caution">
    <text evidence="2">The sequence shown here is derived from an EMBL/GenBank/DDBJ whole genome shotgun (WGS) entry which is preliminary data.</text>
</comment>
<dbReference type="OrthoDB" id="5399485at2759"/>
<protein>
    <submittedName>
        <fullName evidence="2">Uncharacterized protein</fullName>
    </submittedName>
</protein>
<evidence type="ECO:0000313" key="3">
    <source>
        <dbReference type="Proteomes" id="UP000799772"/>
    </source>
</evidence>
<keyword evidence="1" id="KW-0812">Transmembrane</keyword>
<keyword evidence="3" id="KW-1185">Reference proteome</keyword>
<gene>
    <name evidence="2" type="ORF">NA57DRAFT_54380</name>
</gene>
<keyword evidence="1" id="KW-1133">Transmembrane helix</keyword>
<evidence type="ECO:0000256" key="1">
    <source>
        <dbReference type="SAM" id="Phobius"/>
    </source>
</evidence>
<keyword evidence="1" id="KW-0472">Membrane</keyword>
<proteinExistence type="predicted"/>
<dbReference type="Proteomes" id="UP000799772">
    <property type="component" value="Unassembled WGS sequence"/>
</dbReference>
<sequence length="542" mass="59495">MARILLDLASPHVRLALRIYFNVILPLLGLIGDQCCKKRSQLRLLRKRPLEITHMTGWLRGTSAACAMYSMRRSPAGWLGFVMVLAGLYWLIADLVVSALVVPVNVVDRCPFNTTGPYQVMPTPHVMGPLSVGPVGTLFDIITGAQKTSKANGGLTGIFNKSNTDPLFRADAQDILGQWECRRVGKDSTYPFDTPPLSIVEDLVLRGLMYDPSSYCPTMLIGKNQYIQMLAWSSSVSDWSYEIAGKTSEEIATDTELHLWNVLAAVDLSTEPSDDKVMRSFNCTMNAPAVEFVLGKLQGTTTLSSFCLALTTNVYGYFTLGIPPVPEMDAAIASTLDTMIMMAGAYGAGVNKPPPSIPDETQGCFAVKTEVPGPVIIVFILVTATALTICAYWLLLIIQIKALRNQSPDEVALVSKDTPNGLLGWMKQAVCENGPTNTVEYRNFRNWTLAPSREMLGLRLIRKDQFISEKDEQYWDDESSALSIQTSSTDKQPLVTTQEVPATRTRAVLRKPVQCKVTPIRSHPPQASVTAYGPIAPSYSIT</sequence>
<evidence type="ECO:0000313" key="2">
    <source>
        <dbReference type="EMBL" id="KAF2100289.1"/>
    </source>
</evidence>